<feature type="compositionally biased region" description="Basic residues" evidence="1">
    <location>
        <begin position="94"/>
        <end position="104"/>
    </location>
</feature>
<dbReference type="EMBL" id="CAUYUJ010016249">
    <property type="protein sequence ID" value="CAK0863314.1"/>
    <property type="molecule type" value="Genomic_DNA"/>
</dbReference>
<evidence type="ECO:0000313" key="3">
    <source>
        <dbReference type="Proteomes" id="UP001189429"/>
    </source>
</evidence>
<sequence>MQLHFEPGRRLSDVARGARLLRSRPGSQMTSPSVSCAKRLELGVAIRSGRVISTRVERMARIPQRGQSATKWSTSSEPSMPQVPQRPNTSEHMKRMRRPLRARRSRAEPQRATLSGRHRHGEPQPGAELRTPACERHAADVRPEGCAQANATFRVPQLDWECAADLSATESEWRGGAAPADFEELLGSMGDILGETATDASSRGRIGDVTTTIACEHTPSQRRVMDKLTVEVSVEISERVSHGRTQIVLTIESLGELRARRAGEADYLAPLQRRLRVSGPGYGEITFRVRVHPNVDATGNLYVSFQLEKADGRLASLELRYELCVVELLADTSRLADGAPRRTPPKTEVLRGTRAEFQQALGVAGQPTDFPLLRGHEGRLTLTLQVSVDGHTMRRAVEADHVTWHEFASPKFRYLLISSSGEPDVEDDAGDGDSAASYALDAHLLRAHLLRQGVGSDRILLLDYDGRAKLRRPLVPRGVEAKWKVDRRTEA</sequence>
<comment type="caution">
    <text evidence="2">The sequence shown here is derived from an EMBL/GenBank/DDBJ whole genome shotgun (WGS) entry which is preliminary data.</text>
</comment>
<accession>A0ABN9UTC4</accession>
<reference evidence="2" key="1">
    <citation type="submission" date="2023-10" db="EMBL/GenBank/DDBJ databases">
        <authorList>
            <person name="Chen Y."/>
            <person name="Shah S."/>
            <person name="Dougan E. K."/>
            <person name="Thang M."/>
            <person name="Chan C."/>
        </authorList>
    </citation>
    <scope>NUCLEOTIDE SEQUENCE [LARGE SCALE GENOMIC DNA]</scope>
</reference>
<gene>
    <name evidence="2" type="ORF">PCOR1329_LOCUS51505</name>
</gene>
<feature type="compositionally biased region" description="Polar residues" evidence="1">
    <location>
        <begin position="65"/>
        <end position="79"/>
    </location>
</feature>
<organism evidence="2 3">
    <name type="scientific">Prorocentrum cordatum</name>
    <dbReference type="NCBI Taxonomy" id="2364126"/>
    <lineage>
        <taxon>Eukaryota</taxon>
        <taxon>Sar</taxon>
        <taxon>Alveolata</taxon>
        <taxon>Dinophyceae</taxon>
        <taxon>Prorocentrales</taxon>
        <taxon>Prorocentraceae</taxon>
        <taxon>Prorocentrum</taxon>
    </lineage>
</organism>
<dbReference type="Proteomes" id="UP001189429">
    <property type="component" value="Unassembled WGS sequence"/>
</dbReference>
<keyword evidence="3" id="KW-1185">Reference proteome</keyword>
<name>A0ABN9UTC4_9DINO</name>
<proteinExistence type="predicted"/>
<protein>
    <submittedName>
        <fullName evidence="2">Uncharacterized protein</fullName>
    </submittedName>
</protein>
<evidence type="ECO:0000313" key="2">
    <source>
        <dbReference type="EMBL" id="CAK0863314.1"/>
    </source>
</evidence>
<feature type="region of interest" description="Disordered" evidence="1">
    <location>
        <begin position="63"/>
        <end position="131"/>
    </location>
</feature>
<evidence type="ECO:0000256" key="1">
    <source>
        <dbReference type="SAM" id="MobiDB-lite"/>
    </source>
</evidence>